<comment type="caution">
    <text evidence="1">The sequence shown here is derived from an EMBL/GenBank/DDBJ whole genome shotgun (WGS) entry which is preliminary data.</text>
</comment>
<sequence>MSPPVLLFQSILPARSRPLLPFQSAQSVPRASLTTTRRLLDQNTDNNPKISTNYAKPPAPKPRGQSSPLRVWPFVLIFATGTVLFLQIVKQRQGLAPAPTNAPSQLSGFGPPSGPSSPSQSRSS</sequence>
<gene>
    <name evidence="1" type="ORF">LTS18_000806</name>
</gene>
<evidence type="ECO:0000313" key="2">
    <source>
        <dbReference type="Proteomes" id="UP001186974"/>
    </source>
</evidence>
<dbReference type="Proteomes" id="UP001186974">
    <property type="component" value="Unassembled WGS sequence"/>
</dbReference>
<keyword evidence="2" id="KW-1185">Reference proteome</keyword>
<accession>A0ACC3CTP1</accession>
<evidence type="ECO:0000313" key="1">
    <source>
        <dbReference type="EMBL" id="KAK3044615.1"/>
    </source>
</evidence>
<reference evidence="1" key="1">
    <citation type="submission" date="2024-09" db="EMBL/GenBank/DDBJ databases">
        <title>Black Yeasts Isolated from many extreme environments.</title>
        <authorList>
            <person name="Coleine C."/>
            <person name="Stajich J.E."/>
            <person name="Selbmann L."/>
        </authorList>
    </citation>
    <scope>NUCLEOTIDE SEQUENCE</scope>
    <source>
        <strain evidence="1">CCFEE 5737</strain>
    </source>
</reference>
<dbReference type="EMBL" id="JAWDJW010011698">
    <property type="protein sequence ID" value="KAK3044615.1"/>
    <property type="molecule type" value="Genomic_DNA"/>
</dbReference>
<protein>
    <submittedName>
        <fullName evidence="1">Uncharacterized protein</fullName>
    </submittedName>
</protein>
<proteinExistence type="predicted"/>
<organism evidence="1 2">
    <name type="scientific">Coniosporium uncinatum</name>
    <dbReference type="NCBI Taxonomy" id="93489"/>
    <lineage>
        <taxon>Eukaryota</taxon>
        <taxon>Fungi</taxon>
        <taxon>Dikarya</taxon>
        <taxon>Ascomycota</taxon>
        <taxon>Pezizomycotina</taxon>
        <taxon>Dothideomycetes</taxon>
        <taxon>Dothideomycetes incertae sedis</taxon>
        <taxon>Coniosporium</taxon>
    </lineage>
</organism>
<name>A0ACC3CTP1_9PEZI</name>